<feature type="transmembrane region" description="Helical" evidence="1">
    <location>
        <begin position="61"/>
        <end position="82"/>
    </location>
</feature>
<keyword evidence="1" id="KW-1133">Transmembrane helix</keyword>
<keyword evidence="4" id="KW-1185">Reference proteome</keyword>
<dbReference type="InterPro" id="IPR000620">
    <property type="entry name" value="EamA_dom"/>
</dbReference>
<gene>
    <name evidence="3" type="ORF">F6X38_03445</name>
</gene>
<feature type="domain" description="EamA" evidence="2">
    <location>
        <begin position="140"/>
        <end position="263"/>
    </location>
</feature>
<evidence type="ECO:0000313" key="4">
    <source>
        <dbReference type="Proteomes" id="UP000432089"/>
    </source>
</evidence>
<sequence length="286" mass="30226">MIGAMAAFAVNDACTKLAIADVPAPQIMALRGVMATVLLVALAGIRGALRQPHRLVQPVLAFRTVADILATITYVAALRYMPIANASAIFQALPLVVTLGAALFLAEPVGWRRWTAISIGFVGVVVIVRPGTEGFSVFSLLILASVLCSAARDLATRRMPADIPSFAVSAVTSASVMLAGFLLVPFWGWSPVRSADLLIFAVASVMLALGYICIVEAMRSGDMGFVAPFRYTILLFAIVLGFAIFGDVPDATTLVGSAIVIGSGAYSLYRERMRGRRPKLAPASTH</sequence>
<reference evidence="3 4" key="1">
    <citation type="submission" date="2019-09" db="EMBL/GenBank/DDBJ databases">
        <title>YIM 132180 draft genome.</title>
        <authorList>
            <person name="Zhang K."/>
        </authorList>
    </citation>
    <scope>NUCLEOTIDE SEQUENCE [LARGE SCALE GENOMIC DNA]</scope>
    <source>
        <strain evidence="3 4">YIM 132180</strain>
    </source>
</reference>
<keyword evidence="1" id="KW-0472">Membrane</keyword>
<comment type="caution">
    <text evidence="3">The sequence shown here is derived from an EMBL/GenBank/DDBJ whole genome shotgun (WGS) entry which is preliminary data.</text>
</comment>
<organism evidence="3 4">
    <name type="scientific">Plantimonas leprariae</name>
    <dbReference type="NCBI Taxonomy" id="2615207"/>
    <lineage>
        <taxon>Bacteria</taxon>
        <taxon>Pseudomonadati</taxon>
        <taxon>Pseudomonadota</taxon>
        <taxon>Alphaproteobacteria</taxon>
        <taxon>Hyphomicrobiales</taxon>
        <taxon>Aurantimonadaceae</taxon>
        <taxon>Plantimonas</taxon>
    </lineage>
</organism>
<feature type="transmembrane region" description="Helical" evidence="1">
    <location>
        <begin position="251"/>
        <end position="269"/>
    </location>
</feature>
<keyword evidence="1" id="KW-0812">Transmembrane</keyword>
<dbReference type="InterPro" id="IPR037185">
    <property type="entry name" value="EmrE-like"/>
</dbReference>
<dbReference type="Gene3D" id="1.10.3730.20">
    <property type="match status" value="1"/>
</dbReference>
<dbReference type="SUPFAM" id="SSF103481">
    <property type="entry name" value="Multidrug resistance efflux transporter EmrE"/>
    <property type="match status" value="2"/>
</dbReference>
<feature type="transmembrane region" description="Helical" evidence="1">
    <location>
        <begin position="227"/>
        <end position="245"/>
    </location>
</feature>
<dbReference type="Proteomes" id="UP000432089">
    <property type="component" value="Unassembled WGS sequence"/>
</dbReference>
<evidence type="ECO:0000256" key="1">
    <source>
        <dbReference type="SAM" id="Phobius"/>
    </source>
</evidence>
<proteinExistence type="predicted"/>
<dbReference type="Pfam" id="PF00892">
    <property type="entry name" value="EamA"/>
    <property type="match status" value="2"/>
</dbReference>
<feature type="transmembrane region" description="Helical" evidence="1">
    <location>
        <begin position="28"/>
        <end position="49"/>
    </location>
</feature>
<dbReference type="PANTHER" id="PTHR22911:SF135">
    <property type="entry name" value="BLR4310 PROTEIN"/>
    <property type="match status" value="1"/>
</dbReference>
<evidence type="ECO:0000313" key="3">
    <source>
        <dbReference type="EMBL" id="KAB0682098.1"/>
    </source>
</evidence>
<evidence type="ECO:0000259" key="2">
    <source>
        <dbReference type="Pfam" id="PF00892"/>
    </source>
</evidence>
<dbReference type="EMBL" id="VZDO01000002">
    <property type="protein sequence ID" value="KAB0682098.1"/>
    <property type="molecule type" value="Genomic_DNA"/>
</dbReference>
<accession>A0A7V7PSG8</accession>
<feature type="transmembrane region" description="Helical" evidence="1">
    <location>
        <begin position="88"/>
        <end position="106"/>
    </location>
</feature>
<protein>
    <submittedName>
        <fullName evidence="3">DMT family transporter</fullName>
    </submittedName>
</protein>
<feature type="transmembrane region" description="Helical" evidence="1">
    <location>
        <begin position="195"/>
        <end position="215"/>
    </location>
</feature>
<feature type="domain" description="EamA" evidence="2">
    <location>
        <begin position="1"/>
        <end position="128"/>
    </location>
</feature>
<feature type="transmembrane region" description="Helical" evidence="1">
    <location>
        <begin position="166"/>
        <end position="189"/>
    </location>
</feature>
<dbReference type="AlphaFoldDB" id="A0A7V7PSG8"/>
<feature type="transmembrane region" description="Helical" evidence="1">
    <location>
        <begin position="135"/>
        <end position="154"/>
    </location>
</feature>
<name>A0A7V7PSG8_9HYPH</name>
<dbReference type="GO" id="GO:0016020">
    <property type="term" value="C:membrane"/>
    <property type="evidence" value="ECO:0007669"/>
    <property type="project" value="InterPro"/>
</dbReference>
<dbReference type="PANTHER" id="PTHR22911">
    <property type="entry name" value="ACYL-MALONYL CONDENSING ENZYME-RELATED"/>
    <property type="match status" value="1"/>
</dbReference>